<accession>A0ABT9BFZ9</accession>
<comment type="caution">
    <text evidence="3">The sequence shown here is derived from an EMBL/GenBank/DDBJ whole genome shotgun (WGS) entry which is preliminary data.</text>
</comment>
<feature type="transmembrane region" description="Helical" evidence="1">
    <location>
        <begin position="52"/>
        <end position="69"/>
    </location>
</feature>
<evidence type="ECO:0000313" key="4">
    <source>
        <dbReference type="Proteomes" id="UP001176429"/>
    </source>
</evidence>
<dbReference type="EMBL" id="JAUQSY010000017">
    <property type="protein sequence ID" value="MDO7877189.1"/>
    <property type="molecule type" value="Genomic_DNA"/>
</dbReference>
<feature type="transmembrane region" description="Helical" evidence="1">
    <location>
        <begin position="263"/>
        <end position="282"/>
    </location>
</feature>
<feature type="transmembrane region" description="Helical" evidence="1">
    <location>
        <begin position="232"/>
        <end position="251"/>
    </location>
</feature>
<dbReference type="Pfam" id="PF07786">
    <property type="entry name" value="HGSNAT_cat"/>
    <property type="match status" value="1"/>
</dbReference>
<gene>
    <name evidence="3" type="ORF">Q5H93_20755</name>
</gene>
<dbReference type="InterPro" id="IPR012429">
    <property type="entry name" value="HGSNAT_cat"/>
</dbReference>
<dbReference type="Proteomes" id="UP001176429">
    <property type="component" value="Unassembled WGS sequence"/>
</dbReference>
<name>A0ABT9BFZ9_9BACT</name>
<dbReference type="PANTHER" id="PTHR31061:SF24">
    <property type="entry name" value="LD22376P"/>
    <property type="match status" value="1"/>
</dbReference>
<keyword evidence="4" id="KW-1185">Reference proteome</keyword>
<reference evidence="3" key="1">
    <citation type="submission" date="2023-07" db="EMBL/GenBank/DDBJ databases">
        <authorList>
            <person name="Kim M.K."/>
        </authorList>
    </citation>
    <scope>NUCLEOTIDE SEQUENCE</scope>
    <source>
        <strain evidence="3">ASUV-10-1</strain>
    </source>
</reference>
<keyword evidence="1" id="KW-1133">Transmembrane helix</keyword>
<feature type="domain" description="Heparan-alpha-glucosaminide N-acetyltransferase catalytic" evidence="2">
    <location>
        <begin position="8"/>
        <end position="153"/>
    </location>
</feature>
<feature type="transmembrane region" description="Helical" evidence="1">
    <location>
        <begin position="294"/>
        <end position="312"/>
    </location>
</feature>
<keyword evidence="1" id="KW-0472">Membrane</keyword>
<organism evidence="3 4">
    <name type="scientific">Hymenobacter aranciens</name>
    <dbReference type="NCBI Taxonomy" id="3063996"/>
    <lineage>
        <taxon>Bacteria</taxon>
        <taxon>Pseudomonadati</taxon>
        <taxon>Bacteroidota</taxon>
        <taxon>Cytophagia</taxon>
        <taxon>Cytophagales</taxon>
        <taxon>Hymenobacteraceae</taxon>
        <taxon>Hymenobacter</taxon>
    </lineage>
</organism>
<feature type="transmembrane region" description="Helical" evidence="1">
    <location>
        <begin position="343"/>
        <end position="364"/>
    </location>
</feature>
<sequence length="372" mass="40619">MPAVPAPRLVSLDVFRGLTVALMLLVNHPGDWGHIYAPLAHAEWHGCTLADLVFPFFLFIVGVSIAFALRKTTPALPPPYHPTLLKIWRRTAVLAGLGLFASTWLDFDLGTLRIPGVLVRIALVYGLSVTIFLLTSWRTQAALVAALLIGYAVLLQVLPVPGFGPANLAPATNLGAWLDRLVFGENHLWKESRTWDPEGLLGTLPALATGLLGGLAGQWLRWQALTARNRAVGLLIIGAALSLAGIVWNQWFPINKSLWTSSYVLFTGGLAALVLGGLYWLCDVRGQRRWAPPFQALGVNALAAFFGSSILARTLNRVPIGELGVKDFLYQRGIAPWFVEPKMASLAGALVCLLIWWVVLGGLYRRGWVWRA</sequence>
<feature type="transmembrane region" description="Helical" evidence="1">
    <location>
        <begin position="141"/>
        <end position="158"/>
    </location>
</feature>
<feature type="transmembrane region" description="Helical" evidence="1">
    <location>
        <begin position="199"/>
        <end position="220"/>
    </location>
</feature>
<evidence type="ECO:0000256" key="1">
    <source>
        <dbReference type="SAM" id="Phobius"/>
    </source>
</evidence>
<feature type="transmembrane region" description="Helical" evidence="1">
    <location>
        <begin position="117"/>
        <end position="134"/>
    </location>
</feature>
<proteinExistence type="predicted"/>
<evidence type="ECO:0000313" key="3">
    <source>
        <dbReference type="EMBL" id="MDO7877189.1"/>
    </source>
</evidence>
<dbReference type="PANTHER" id="PTHR31061">
    <property type="entry name" value="LD22376P"/>
    <property type="match status" value="1"/>
</dbReference>
<keyword evidence="1" id="KW-0812">Transmembrane</keyword>
<protein>
    <submittedName>
        <fullName evidence="3">Heparan-alpha-glucosaminide N-acetyltransferase domain-containing protein</fullName>
    </submittedName>
</protein>
<feature type="transmembrane region" description="Helical" evidence="1">
    <location>
        <begin position="87"/>
        <end position="105"/>
    </location>
</feature>
<dbReference type="RefSeq" id="WP_305008616.1">
    <property type="nucleotide sequence ID" value="NZ_JAUQSY010000017.1"/>
</dbReference>
<evidence type="ECO:0000259" key="2">
    <source>
        <dbReference type="Pfam" id="PF07786"/>
    </source>
</evidence>